<keyword evidence="2" id="KW-0240">DNA-directed RNA polymerase</keyword>
<accession>A0A8T1NZH1</accession>
<evidence type="ECO:0000313" key="6">
    <source>
        <dbReference type="EMBL" id="KAG6634147.1"/>
    </source>
</evidence>
<evidence type="ECO:0000313" key="7">
    <source>
        <dbReference type="Proteomes" id="UP000811609"/>
    </source>
</evidence>
<keyword evidence="5" id="KW-0804">Transcription</keyword>
<proteinExistence type="predicted"/>
<dbReference type="AlphaFoldDB" id="A0A8T1NZH1"/>
<name>A0A8T1NZH1_CARIL</name>
<evidence type="ECO:0000256" key="2">
    <source>
        <dbReference type="ARBA" id="ARBA00022478"/>
    </source>
</evidence>
<evidence type="ECO:0000256" key="4">
    <source>
        <dbReference type="ARBA" id="ARBA00022695"/>
    </source>
</evidence>
<dbReference type="GO" id="GO:0006351">
    <property type="term" value="P:DNA-templated transcription"/>
    <property type="evidence" value="ECO:0007669"/>
    <property type="project" value="InterPro"/>
</dbReference>
<keyword evidence="4" id="KW-0548">Nucleotidyltransferase</keyword>
<gene>
    <name evidence="6" type="ORF">CIPAW_12G099100</name>
</gene>
<keyword evidence="7" id="KW-1185">Reference proteome</keyword>
<dbReference type="PANTHER" id="PTHR19376">
    <property type="entry name" value="DNA-DIRECTED RNA POLYMERASE"/>
    <property type="match status" value="1"/>
</dbReference>
<dbReference type="PANTHER" id="PTHR19376:SF36">
    <property type="entry name" value="DNA-DIRECTED RNA POLYMERASE IV SUBUNIT 1"/>
    <property type="match status" value="1"/>
</dbReference>
<evidence type="ECO:0000256" key="3">
    <source>
        <dbReference type="ARBA" id="ARBA00022679"/>
    </source>
</evidence>
<dbReference type="GO" id="GO:0003899">
    <property type="term" value="F:DNA-directed RNA polymerase activity"/>
    <property type="evidence" value="ECO:0007669"/>
    <property type="project" value="UniProtKB-EC"/>
</dbReference>
<dbReference type="GO" id="GO:0000428">
    <property type="term" value="C:DNA-directed RNA polymerase complex"/>
    <property type="evidence" value="ECO:0007669"/>
    <property type="project" value="UniProtKB-KW"/>
</dbReference>
<comment type="caution">
    <text evidence="6">The sequence shown here is derived from an EMBL/GenBank/DDBJ whole genome shotgun (WGS) entry which is preliminary data.</text>
</comment>
<evidence type="ECO:0000256" key="5">
    <source>
        <dbReference type="ARBA" id="ARBA00023163"/>
    </source>
</evidence>
<keyword evidence="3" id="KW-0808">Transferase</keyword>
<reference evidence="6" key="1">
    <citation type="submission" date="2020-12" db="EMBL/GenBank/DDBJ databases">
        <title>WGS assembly of Carya illinoinensis cv. Pawnee.</title>
        <authorList>
            <person name="Platts A."/>
            <person name="Shu S."/>
            <person name="Wright S."/>
            <person name="Barry K."/>
            <person name="Edger P."/>
            <person name="Pires J.C."/>
            <person name="Schmutz J."/>
        </authorList>
    </citation>
    <scope>NUCLEOTIDE SEQUENCE</scope>
    <source>
        <tissue evidence="6">Leaf</tissue>
    </source>
</reference>
<protein>
    <recommendedName>
        <fullName evidence="1">DNA-directed RNA polymerase</fullName>
        <ecNumber evidence="1">2.7.7.6</ecNumber>
    </recommendedName>
</protein>
<dbReference type="Proteomes" id="UP000811609">
    <property type="component" value="Chromosome 12"/>
</dbReference>
<dbReference type="EMBL" id="CM031820">
    <property type="protein sequence ID" value="KAG6634147.1"/>
    <property type="molecule type" value="Genomic_DNA"/>
</dbReference>
<dbReference type="InterPro" id="IPR045867">
    <property type="entry name" value="DNA-dir_RpoC_beta_prime"/>
</dbReference>
<dbReference type="EC" id="2.7.7.6" evidence="1"/>
<organism evidence="6 7">
    <name type="scientific">Carya illinoinensis</name>
    <name type="common">Pecan</name>
    <dbReference type="NCBI Taxonomy" id="32201"/>
    <lineage>
        <taxon>Eukaryota</taxon>
        <taxon>Viridiplantae</taxon>
        <taxon>Streptophyta</taxon>
        <taxon>Embryophyta</taxon>
        <taxon>Tracheophyta</taxon>
        <taxon>Spermatophyta</taxon>
        <taxon>Magnoliopsida</taxon>
        <taxon>eudicotyledons</taxon>
        <taxon>Gunneridae</taxon>
        <taxon>Pentapetalae</taxon>
        <taxon>rosids</taxon>
        <taxon>fabids</taxon>
        <taxon>Fagales</taxon>
        <taxon>Juglandaceae</taxon>
        <taxon>Carya</taxon>
    </lineage>
</organism>
<sequence>MLHVYVLFESVCLYSISECGCHLPETLPAKISDIFGPAYQTGCLFCSIPSPMDHEFSEEQQVPSGHITAIRFSFSTQTDTEKVSVISIDAVSEVTDPKLGLPNPSSQCSTCGARDLKYCEGHFGVIKFPFTILHPYFLSEVAKILNKICPGCKSVRQELKVKVRYFTPYA</sequence>
<evidence type="ECO:0000256" key="1">
    <source>
        <dbReference type="ARBA" id="ARBA00012418"/>
    </source>
</evidence>